<dbReference type="AlphaFoldDB" id="A0A8J9UQJ3"/>
<evidence type="ECO:0000313" key="2">
    <source>
        <dbReference type="Proteomes" id="UP000838878"/>
    </source>
</evidence>
<gene>
    <name evidence="1" type="ORF">BINO364_LOCUS10288</name>
</gene>
<protein>
    <submittedName>
        <fullName evidence="1">Uncharacterized protein</fullName>
    </submittedName>
</protein>
<dbReference type="EMBL" id="OV170224">
    <property type="protein sequence ID" value="CAH0724596.1"/>
    <property type="molecule type" value="Genomic_DNA"/>
</dbReference>
<feature type="non-terminal residue" evidence="1">
    <location>
        <position position="120"/>
    </location>
</feature>
<sequence>MAKHFDCRQFVTFDDGEGYGGLKNLYFMSTNQPKPLNVYCIKLRNFIKSHSDPSILRKRDVFRASGLADTVTLQTLRTLDTADTANTGRGGVSVSPLRPWALERVYRKHTKQTSTAIISP</sequence>
<accession>A0A8J9UQJ3</accession>
<keyword evidence="2" id="KW-1185">Reference proteome</keyword>
<organism evidence="1 2">
    <name type="scientific">Brenthis ino</name>
    <name type="common">lesser marbled fritillary</name>
    <dbReference type="NCBI Taxonomy" id="405034"/>
    <lineage>
        <taxon>Eukaryota</taxon>
        <taxon>Metazoa</taxon>
        <taxon>Ecdysozoa</taxon>
        <taxon>Arthropoda</taxon>
        <taxon>Hexapoda</taxon>
        <taxon>Insecta</taxon>
        <taxon>Pterygota</taxon>
        <taxon>Neoptera</taxon>
        <taxon>Endopterygota</taxon>
        <taxon>Lepidoptera</taxon>
        <taxon>Glossata</taxon>
        <taxon>Ditrysia</taxon>
        <taxon>Papilionoidea</taxon>
        <taxon>Nymphalidae</taxon>
        <taxon>Heliconiinae</taxon>
        <taxon>Argynnini</taxon>
        <taxon>Brenthis</taxon>
    </lineage>
</organism>
<proteinExistence type="predicted"/>
<name>A0A8J9UQJ3_9NEOP</name>
<evidence type="ECO:0000313" key="1">
    <source>
        <dbReference type="EMBL" id="CAH0724596.1"/>
    </source>
</evidence>
<dbReference type="Proteomes" id="UP000838878">
    <property type="component" value="Chromosome 4"/>
</dbReference>
<reference evidence="1" key="1">
    <citation type="submission" date="2021-12" db="EMBL/GenBank/DDBJ databases">
        <authorList>
            <person name="Martin H S."/>
        </authorList>
    </citation>
    <scope>NUCLEOTIDE SEQUENCE</scope>
</reference>